<dbReference type="PANTHER" id="PTHR14969:SF13">
    <property type="entry name" value="AT30094P"/>
    <property type="match status" value="1"/>
</dbReference>
<keyword evidence="1" id="KW-0812">Transmembrane</keyword>
<feature type="transmembrane region" description="Helical" evidence="1">
    <location>
        <begin position="74"/>
        <end position="91"/>
    </location>
</feature>
<keyword evidence="1" id="KW-1133">Transmembrane helix</keyword>
<evidence type="ECO:0000313" key="3">
    <source>
        <dbReference type="EMBL" id="XBC48236.1"/>
    </source>
</evidence>
<feature type="transmembrane region" description="Helical" evidence="1">
    <location>
        <begin position="165"/>
        <end position="185"/>
    </location>
</feature>
<dbReference type="InterPro" id="IPR000326">
    <property type="entry name" value="PAP2/HPO"/>
</dbReference>
<feature type="transmembrane region" description="Helical" evidence="1">
    <location>
        <begin position="21"/>
        <end position="41"/>
    </location>
</feature>
<proteinExistence type="predicted"/>
<feature type="transmembrane region" description="Helical" evidence="1">
    <location>
        <begin position="98"/>
        <end position="115"/>
    </location>
</feature>
<keyword evidence="1" id="KW-0472">Membrane</keyword>
<dbReference type="CDD" id="cd03392">
    <property type="entry name" value="PAP2_like_2"/>
    <property type="match status" value="1"/>
</dbReference>
<dbReference type="PANTHER" id="PTHR14969">
    <property type="entry name" value="SPHINGOSINE-1-PHOSPHATE PHOSPHOHYDROLASE"/>
    <property type="match status" value="1"/>
</dbReference>
<dbReference type="RefSeq" id="WP_347298241.1">
    <property type="nucleotide sequence ID" value="NZ_CP142434.1"/>
</dbReference>
<sequence>MIGLAKRTSTFWTERNTALTGVALLIPFVILALLLTFNPVWLNEIDANLGAILHNLRTAERTQIVVGITTLGDLWAQAAFAGIITLILLAVRRWQEAIWFALTVGVGAGLLNNFVKHQFARVRPDYIEHLVSESHYAFPSGHSMGAMILLGSLLFIVIRLWSSEAILHFLVSVVCIVTIVAIGLSRIYLGVHFPSDVLAGFSLGASWLFISIATFGLRAVK</sequence>
<evidence type="ECO:0000256" key="1">
    <source>
        <dbReference type="SAM" id="Phobius"/>
    </source>
</evidence>
<dbReference type="InterPro" id="IPR036938">
    <property type="entry name" value="PAP2/HPO_sf"/>
</dbReference>
<feature type="domain" description="Phosphatidic acid phosphatase type 2/haloperoxidase" evidence="2">
    <location>
        <begin position="97"/>
        <end position="212"/>
    </location>
</feature>
<feature type="transmembrane region" description="Helical" evidence="1">
    <location>
        <begin position="135"/>
        <end position="158"/>
    </location>
</feature>
<dbReference type="SMART" id="SM00014">
    <property type="entry name" value="acidPPc"/>
    <property type="match status" value="1"/>
</dbReference>
<evidence type="ECO:0000259" key="2">
    <source>
        <dbReference type="SMART" id="SM00014"/>
    </source>
</evidence>
<dbReference type="EMBL" id="CP142434">
    <property type="protein sequence ID" value="XBC48236.1"/>
    <property type="molecule type" value="Genomic_DNA"/>
</dbReference>
<organism evidence="3">
    <name type="scientific">Dolosigranulum savutiense</name>
    <dbReference type="NCBI Taxonomy" id="3110288"/>
    <lineage>
        <taxon>Bacteria</taxon>
        <taxon>Bacillati</taxon>
        <taxon>Bacillota</taxon>
        <taxon>Bacilli</taxon>
        <taxon>Lactobacillales</taxon>
        <taxon>Carnobacteriaceae</taxon>
        <taxon>Dolosigranulum</taxon>
    </lineage>
</organism>
<protein>
    <submittedName>
        <fullName evidence="3">Phosphatase PAP2 family protein</fullName>
    </submittedName>
</protein>
<name>A0AB74TZW0_9LACT</name>
<dbReference type="Gene3D" id="1.20.144.10">
    <property type="entry name" value="Phosphatidic acid phosphatase type 2/haloperoxidase"/>
    <property type="match status" value="2"/>
</dbReference>
<dbReference type="Pfam" id="PF01569">
    <property type="entry name" value="PAP2"/>
    <property type="match status" value="1"/>
</dbReference>
<accession>A0AB74TZW0</accession>
<feature type="transmembrane region" description="Helical" evidence="1">
    <location>
        <begin position="197"/>
        <end position="217"/>
    </location>
</feature>
<dbReference type="AlphaFoldDB" id="A0AB74TZW0"/>
<dbReference type="SUPFAM" id="SSF48317">
    <property type="entry name" value="Acid phosphatase/Vanadium-dependent haloperoxidase"/>
    <property type="match status" value="1"/>
</dbReference>
<gene>
    <name evidence="3" type="ORF">VUQ09_02290</name>
</gene>
<reference evidence="3" key="1">
    <citation type="submission" date="2023-12" db="EMBL/GenBank/DDBJ databases">
        <title>Dolosigranulum savutii sp. nov. isolated from human upper respiratory samples collected in Botswana.</title>
        <authorList>
            <person name="Kelly M.S."/>
        </authorList>
    </citation>
    <scope>NUCLEOTIDE SEQUENCE</scope>
    <source>
        <strain evidence="3">MSK312</strain>
    </source>
</reference>